<dbReference type="CDD" id="cd03786">
    <property type="entry name" value="GTB_UDP-GlcNAc_2-Epimerase"/>
    <property type="match status" value="1"/>
</dbReference>
<dbReference type="Pfam" id="PF02350">
    <property type="entry name" value="Epimerase_2"/>
    <property type="match status" value="1"/>
</dbReference>
<protein>
    <recommendedName>
        <fullName evidence="3">UDP-N-acetylglucosamine 2-epimerase (non-hydrolyzing)</fullName>
        <ecNumber evidence="3">5.1.3.14</ecNumber>
    </recommendedName>
</protein>
<accession>A0ABV1H4U6</accession>
<evidence type="ECO:0000256" key="1">
    <source>
        <dbReference type="ARBA" id="ARBA00023235"/>
    </source>
</evidence>
<gene>
    <name evidence="6" type="primary">wecB</name>
    <name evidence="6" type="ORF">WMO37_05135</name>
</gene>
<proteinExistence type="inferred from homology"/>
<comment type="caution">
    <text evidence="6">The sequence shown here is derived from an EMBL/GenBank/DDBJ whole genome shotgun (WGS) entry which is preliminary data.</text>
</comment>
<dbReference type="Gene3D" id="3.40.50.2000">
    <property type="entry name" value="Glycogen Phosphorylase B"/>
    <property type="match status" value="2"/>
</dbReference>
<dbReference type="Proteomes" id="UP001546774">
    <property type="component" value="Unassembled WGS sequence"/>
</dbReference>
<evidence type="ECO:0000313" key="7">
    <source>
        <dbReference type="Proteomes" id="UP001546774"/>
    </source>
</evidence>
<feature type="domain" description="UDP-N-acetylglucosamine 2-epimerase" evidence="5">
    <location>
        <begin position="21"/>
        <end position="361"/>
    </location>
</feature>
<dbReference type="PANTHER" id="PTHR43174">
    <property type="entry name" value="UDP-N-ACETYLGLUCOSAMINE 2-EPIMERASE"/>
    <property type="match status" value="1"/>
</dbReference>
<evidence type="ECO:0000313" key="6">
    <source>
        <dbReference type="EMBL" id="MEQ2554402.1"/>
    </source>
</evidence>
<dbReference type="EMBL" id="JBBMFS010000003">
    <property type="protein sequence ID" value="MEQ2554402.1"/>
    <property type="molecule type" value="Genomic_DNA"/>
</dbReference>
<name>A0ABV1H4U6_9FIRM</name>
<dbReference type="EC" id="5.1.3.14" evidence="3"/>
<dbReference type="GO" id="GO:0008761">
    <property type="term" value="F:UDP-N-acetylglucosamine 2-epimerase activity"/>
    <property type="evidence" value="ECO:0007669"/>
    <property type="project" value="UniProtKB-EC"/>
</dbReference>
<evidence type="ECO:0000256" key="3">
    <source>
        <dbReference type="ARBA" id="ARBA00038858"/>
    </source>
</evidence>
<evidence type="ECO:0000259" key="5">
    <source>
        <dbReference type="Pfam" id="PF02350"/>
    </source>
</evidence>
<dbReference type="InterPro" id="IPR003331">
    <property type="entry name" value="UDP_GlcNAc_Epimerase_2_dom"/>
</dbReference>
<evidence type="ECO:0000256" key="2">
    <source>
        <dbReference type="ARBA" id="ARBA00038209"/>
    </source>
</evidence>
<organism evidence="6 7">
    <name type="scientific">Lachnospira intestinalis</name>
    <dbReference type="NCBI Taxonomy" id="3133158"/>
    <lineage>
        <taxon>Bacteria</taxon>
        <taxon>Bacillati</taxon>
        <taxon>Bacillota</taxon>
        <taxon>Clostridia</taxon>
        <taxon>Lachnospirales</taxon>
        <taxon>Lachnospiraceae</taxon>
        <taxon>Lachnospira</taxon>
    </lineage>
</organism>
<keyword evidence="7" id="KW-1185">Reference proteome</keyword>
<reference evidence="6" key="1">
    <citation type="submission" date="2024-03" db="EMBL/GenBank/DDBJ databases">
        <title>Human intestinal bacterial collection.</title>
        <authorList>
            <person name="Pauvert C."/>
            <person name="Hitch T.C.A."/>
            <person name="Clavel T."/>
        </authorList>
    </citation>
    <scope>NUCLEOTIDE SEQUENCE [LARGE SCALE GENOMIC DNA]</scope>
    <source>
        <strain evidence="6">CLA-AA-H89B</strain>
    </source>
</reference>
<sequence>MKLLSVFGTRPEAIKMCPVIKELEKQTEIESIVCLTGQHEEMLNQVIERFKIKVNYNLRIMKKNQSLTDITCNVLMQLGQVLENEKPDMVLVHGDTSTSFAAALSAFYHHIPVGHVEAGLRTYNVQSPYPEEFNRQCVDMITDLFFAPTEYAKEQLLNEHKKQSQIFVTGNTAIDALNITVETSYYNTNIEWCENHKMILLTAHRRENIGVPMERIFEAVNKILDKYSDVRVIYPVHKNPKVRQIAQKYFGNNSKVRLIEPLDVYDFHNLMNKSYFILTDSGGIQEEAPSLGKPVLVLRDSTERQEGVMAGTLKVVGTRTEQVYCEIERLLTDKEEYSRMSHATNPYGDGYASKRIVEIIKEYLKGK</sequence>
<dbReference type="NCBIfam" id="TIGR00236">
    <property type="entry name" value="wecB"/>
    <property type="match status" value="1"/>
</dbReference>
<keyword evidence="1 4" id="KW-0413">Isomerase</keyword>
<dbReference type="SUPFAM" id="SSF53756">
    <property type="entry name" value="UDP-Glycosyltransferase/glycogen phosphorylase"/>
    <property type="match status" value="1"/>
</dbReference>
<dbReference type="PANTHER" id="PTHR43174:SF2">
    <property type="entry name" value="UDP-N-ACETYLGLUCOSAMINE 2-EPIMERASE"/>
    <property type="match status" value="1"/>
</dbReference>
<dbReference type="InterPro" id="IPR029767">
    <property type="entry name" value="WecB-like"/>
</dbReference>
<evidence type="ECO:0000256" key="4">
    <source>
        <dbReference type="RuleBase" id="RU003513"/>
    </source>
</evidence>
<comment type="similarity">
    <text evidence="2 4">Belongs to the UDP-N-acetylglucosamine 2-epimerase family.</text>
</comment>